<dbReference type="KEGG" id="nei:BG910_07650"/>
<gene>
    <name evidence="1" type="ORF">BG910_07650</name>
</gene>
<dbReference type="Gene3D" id="3.90.1720.10">
    <property type="entry name" value="endopeptidase domain like (from Nostoc punctiforme)"/>
    <property type="match status" value="1"/>
</dbReference>
<accession>A0A220S2D3</accession>
<dbReference type="AlphaFoldDB" id="A0A220S2D3"/>
<keyword evidence="2" id="KW-1185">Reference proteome</keyword>
<dbReference type="Proteomes" id="UP000198238">
    <property type="component" value="Chromosome"/>
</dbReference>
<name>A0A220S2D3_9NEIS</name>
<dbReference type="RefSeq" id="WP_089036335.1">
    <property type="nucleotide sequence ID" value="NZ_CP022278.1"/>
</dbReference>
<sequence length="103" mass="11391">MAVVQITPFNSSRFFCSQFVVEAFNRAYKPLTDTEPEWITPSDILNMREGDVPSVTPCNQTAMRRPPAMQTLGLELELSGTQSGGVTRPANQMPSEHLFSDGI</sequence>
<proteinExistence type="predicted"/>
<dbReference type="OrthoDB" id="6534631at2"/>
<evidence type="ECO:0000313" key="1">
    <source>
        <dbReference type="EMBL" id="ASK27634.1"/>
    </source>
</evidence>
<reference evidence="1 2" key="1">
    <citation type="submission" date="2017-06" db="EMBL/GenBank/DDBJ databases">
        <title>Neisseria chenwenguii sp. nov., isolated from the intestinal contents of Tibetan Plateau Pika in Yushu, Qinghai Province, China.</title>
        <authorList>
            <person name="Zhang G."/>
        </authorList>
    </citation>
    <scope>NUCLEOTIDE SEQUENCE [LARGE SCALE GENOMIC DNA]</scope>
    <source>
        <strain evidence="1 2">10023</strain>
    </source>
</reference>
<organism evidence="1 2">
    <name type="scientific">Neisseria chenwenguii</name>
    <dbReference type="NCBI Taxonomy" id="1853278"/>
    <lineage>
        <taxon>Bacteria</taxon>
        <taxon>Pseudomonadati</taxon>
        <taxon>Pseudomonadota</taxon>
        <taxon>Betaproteobacteria</taxon>
        <taxon>Neisseriales</taxon>
        <taxon>Neisseriaceae</taxon>
        <taxon>Neisseria</taxon>
    </lineage>
</organism>
<protein>
    <submittedName>
        <fullName evidence="1">Uncharacterized protein</fullName>
    </submittedName>
</protein>
<evidence type="ECO:0000313" key="2">
    <source>
        <dbReference type="Proteomes" id="UP000198238"/>
    </source>
</evidence>
<dbReference type="EMBL" id="CP022278">
    <property type="protein sequence ID" value="ASK27634.1"/>
    <property type="molecule type" value="Genomic_DNA"/>
</dbReference>